<protein>
    <submittedName>
        <fullName evidence="1">Uncharacterized protein</fullName>
    </submittedName>
</protein>
<dbReference type="Proteomes" id="UP000694892">
    <property type="component" value="Chromosome 9_10L"/>
</dbReference>
<sequence length="76" mass="8547">MSAAPDQSEMTYVNETINCSMPDPFHVAVHCIRVLFRLPLYVTDPRVFSSRTRETHNRFVTADGTCISRAGLICEA</sequence>
<name>A0A974BWL9_XENLA</name>
<organism evidence="1 2">
    <name type="scientific">Xenopus laevis</name>
    <name type="common">African clawed frog</name>
    <dbReference type="NCBI Taxonomy" id="8355"/>
    <lineage>
        <taxon>Eukaryota</taxon>
        <taxon>Metazoa</taxon>
        <taxon>Chordata</taxon>
        <taxon>Craniata</taxon>
        <taxon>Vertebrata</taxon>
        <taxon>Euteleostomi</taxon>
        <taxon>Amphibia</taxon>
        <taxon>Batrachia</taxon>
        <taxon>Anura</taxon>
        <taxon>Pipoidea</taxon>
        <taxon>Pipidae</taxon>
        <taxon>Xenopodinae</taxon>
        <taxon>Xenopus</taxon>
        <taxon>Xenopus</taxon>
    </lineage>
</organism>
<dbReference type="AlphaFoldDB" id="A0A974BWL9"/>
<dbReference type="EMBL" id="CM004482">
    <property type="protein sequence ID" value="OCT62339.1"/>
    <property type="molecule type" value="Genomic_DNA"/>
</dbReference>
<reference evidence="2" key="1">
    <citation type="journal article" date="2016" name="Nature">
        <title>Genome evolution in the allotetraploid frog Xenopus laevis.</title>
        <authorList>
            <person name="Session A.M."/>
            <person name="Uno Y."/>
            <person name="Kwon T."/>
            <person name="Chapman J.A."/>
            <person name="Toyoda A."/>
            <person name="Takahashi S."/>
            <person name="Fukui A."/>
            <person name="Hikosaka A."/>
            <person name="Suzuki A."/>
            <person name="Kondo M."/>
            <person name="van Heeringen S.J."/>
            <person name="Quigley I."/>
            <person name="Heinz S."/>
            <person name="Ogino H."/>
            <person name="Ochi H."/>
            <person name="Hellsten U."/>
            <person name="Lyons J.B."/>
            <person name="Simakov O."/>
            <person name="Putnam N."/>
            <person name="Stites J."/>
            <person name="Kuroki Y."/>
            <person name="Tanaka T."/>
            <person name="Michiue T."/>
            <person name="Watanabe M."/>
            <person name="Bogdanovic O."/>
            <person name="Lister R."/>
            <person name="Georgiou G."/>
            <person name="Paranjpe S.S."/>
            <person name="van Kruijsbergen I."/>
            <person name="Shu S."/>
            <person name="Carlson J."/>
            <person name="Kinoshita T."/>
            <person name="Ohta Y."/>
            <person name="Mawaribuchi S."/>
            <person name="Jenkins J."/>
            <person name="Grimwood J."/>
            <person name="Schmutz J."/>
            <person name="Mitros T."/>
            <person name="Mozaffari S.V."/>
            <person name="Suzuki Y."/>
            <person name="Haramoto Y."/>
            <person name="Yamamoto T.S."/>
            <person name="Takagi C."/>
            <person name="Heald R."/>
            <person name="Miller K."/>
            <person name="Haudenschild C."/>
            <person name="Kitzman J."/>
            <person name="Nakayama T."/>
            <person name="Izutsu Y."/>
            <person name="Robert J."/>
            <person name="Fortriede J."/>
            <person name="Burns K."/>
            <person name="Lotay V."/>
            <person name="Karimi K."/>
            <person name="Yasuoka Y."/>
            <person name="Dichmann D.S."/>
            <person name="Flajnik M.F."/>
            <person name="Houston D.W."/>
            <person name="Shendure J."/>
            <person name="DuPasquier L."/>
            <person name="Vize P.D."/>
            <person name="Zorn A.M."/>
            <person name="Ito M."/>
            <person name="Marcotte E.M."/>
            <person name="Wallingford J.B."/>
            <person name="Ito Y."/>
            <person name="Asashima M."/>
            <person name="Ueno N."/>
            <person name="Matsuda Y."/>
            <person name="Veenstra G.J."/>
            <person name="Fujiyama A."/>
            <person name="Harland R.M."/>
            <person name="Taira M."/>
            <person name="Rokhsar D.S."/>
        </authorList>
    </citation>
    <scope>NUCLEOTIDE SEQUENCE [LARGE SCALE GENOMIC DNA]</scope>
    <source>
        <strain evidence="2">J</strain>
    </source>
</reference>
<gene>
    <name evidence="1" type="ORF">XELAEV_18043419mg</name>
</gene>
<proteinExistence type="predicted"/>
<accession>A0A974BWL9</accession>
<evidence type="ECO:0000313" key="1">
    <source>
        <dbReference type="EMBL" id="OCT62339.1"/>
    </source>
</evidence>
<evidence type="ECO:0000313" key="2">
    <source>
        <dbReference type="Proteomes" id="UP000694892"/>
    </source>
</evidence>